<comment type="caution">
    <text evidence="2">The sequence shown here is derived from an EMBL/GenBank/DDBJ whole genome shotgun (WGS) entry which is preliminary data.</text>
</comment>
<proteinExistence type="predicted"/>
<dbReference type="OrthoDB" id="9922273at2"/>
<protein>
    <submittedName>
        <fullName evidence="2">Uncharacterized protein</fullName>
    </submittedName>
</protein>
<feature type="transmembrane region" description="Helical" evidence="1">
    <location>
        <begin position="52"/>
        <end position="74"/>
    </location>
</feature>
<keyword evidence="3" id="KW-1185">Reference proteome</keyword>
<evidence type="ECO:0000256" key="1">
    <source>
        <dbReference type="SAM" id="Phobius"/>
    </source>
</evidence>
<keyword evidence="1" id="KW-0472">Membrane</keyword>
<dbReference type="RefSeq" id="WP_109319832.1">
    <property type="nucleotide sequence ID" value="NZ_QFWT01000005.1"/>
</dbReference>
<evidence type="ECO:0000313" key="2">
    <source>
        <dbReference type="EMBL" id="PWI33248.1"/>
    </source>
</evidence>
<feature type="transmembrane region" description="Helical" evidence="1">
    <location>
        <begin position="15"/>
        <end position="40"/>
    </location>
</feature>
<reference evidence="2 3" key="1">
    <citation type="submission" date="2018-05" db="EMBL/GenBank/DDBJ databases">
        <title>Vibrio limimaris sp. nov., isolated from marine sediment.</title>
        <authorList>
            <person name="Li C.-M."/>
        </authorList>
    </citation>
    <scope>NUCLEOTIDE SEQUENCE [LARGE SCALE GENOMIC DNA]</scope>
    <source>
        <strain evidence="2 3">E4404</strain>
    </source>
</reference>
<sequence length="94" mass="10706">MKNFYQFDLFNLPEIVRVIATGVFGFLAYLGDLFLLLVFVDLISEPHLIDKFTWGALLVGLPGTGIGWLGLYCLNKFEQLGVRKSLDRRSYFLA</sequence>
<dbReference type="AlphaFoldDB" id="A0A2U3B8Y6"/>
<dbReference type="EMBL" id="QFWT01000005">
    <property type="protein sequence ID" value="PWI33248.1"/>
    <property type="molecule type" value="Genomic_DNA"/>
</dbReference>
<name>A0A2U3B8Y6_9VIBR</name>
<keyword evidence="1" id="KW-0812">Transmembrane</keyword>
<dbReference type="Proteomes" id="UP000245362">
    <property type="component" value="Unassembled WGS sequence"/>
</dbReference>
<evidence type="ECO:0000313" key="3">
    <source>
        <dbReference type="Proteomes" id="UP000245362"/>
    </source>
</evidence>
<organism evidence="2 3">
    <name type="scientific">Vibrio albus</name>
    <dbReference type="NCBI Taxonomy" id="2200953"/>
    <lineage>
        <taxon>Bacteria</taxon>
        <taxon>Pseudomonadati</taxon>
        <taxon>Pseudomonadota</taxon>
        <taxon>Gammaproteobacteria</taxon>
        <taxon>Vibrionales</taxon>
        <taxon>Vibrionaceae</taxon>
        <taxon>Vibrio</taxon>
    </lineage>
</organism>
<gene>
    <name evidence="2" type="ORF">DI392_10325</name>
</gene>
<keyword evidence="1" id="KW-1133">Transmembrane helix</keyword>
<accession>A0A2U3B8Y6</accession>